<dbReference type="PRINTS" id="PR00080">
    <property type="entry name" value="SDRFAMILY"/>
</dbReference>
<evidence type="ECO:0000256" key="1">
    <source>
        <dbReference type="ARBA" id="ARBA00006484"/>
    </source>
</evidence>
<proteinExistence type="inferred from homology"/>
<organism evidence="3 4">
    <name type="scientific">Polynucleobacter meluiroseus</name>
    <dbReference type="NCBI Taxonomy" id="1938814"/>
    <lineage>
        <taxon>Bacteria</taxon>
        <taxon>Pseudomonadati</taxon>
        <taxon>Pseudomonadota</taxon>
        <taxon>Betaproteobacteria</taxon>
        <taxon>Burkholderiales</taxon>
        <taxon>Burkholderiaceae</taxon>
        <taxon>Polynucleobacter</taxon>
    </lineage>
</organism>
<dbReference type="InterPro" id="IPR036291">
    <property type="entry name" value="NAD(P)-bd_dom_sf"/>
</dbReference>
<dbReference type="GO" id="GO:0016616">
    <property type="term" value="F:oxidoreductase activity, acting on the CH-OH group of donors, NAD or NADP as acceptor"/>
    <property type="evidence" value="ECO:0007669"/>
    <property type="project" value="TreeGrafter"/>
</dbReference>
<dbReference type="RefSeq" id="WP_096673026.1">
    <property type="nucleotide sequence ID" value="NZ_OANS01000002.1"/>
</dbReference>
<dbReference type="InterPro" id="IPR002347">
    <property type="entry name" value="SDR_fam"/>
</dbReference>
<evidence type="ECO:0000313" key="3">
    <source>
        <dbReference type="EMBL" id="SNX28722.1"/>
    </source>
</evidence>
<dbReference type="OrthoDB" id="9806974at2"/>
<dbReference type="InterPro" id="IPR020904">
    <property type="entry name" value="Sc_DH/Rdtase_CS"/>
</dbReference>
<dbReference type="Gene3D" id="3.40.50.720">
    <property type="entry name" value="NAD(P)-binding Rossmann-like Domain"/>
    <property type="match status" value="1"/>
</dbReference>
<dbReference type="SUPFAM" id="SSF51735">
    <property type="entry name" value="NAD(P)-binding Rossmann-fold domains"/>
    <property type="match status" value="1"/>
</dbReference>
<evidence type="ECO:0000259" key="2">
    <source>
        <dbReference type="SMART" id="SM00822"/>
    </source>
</evidence>
<dbReference type="Pfam" id="PF13561">
    <property type="entry name" value="adh_short_C2"/>
    <property type="match status" value="1"/>
</dbReference>
<gene>
    <name evidence="3" type="ORF">SAMN06295945_1067</name>
</gene>
<dbReference type="FunFam" id="3.40.50.720:FF:000084">
    <property type="entry name" value="Short-chain dehydrogenase reductase"/>
    <property type="match status" value="1"/>
</dbReference>
<dbReference type="PRINTS" id="PR00081">
    <property type="entry name" value="GDHRDH"/>
</dbReference>
<dbReference type="EMBL" id="OANS01000002">
    <property type="protein sequence ID" value="SNX28722.1"/>
    <property type="molecule type" value="Genomic_DNA"/>
</dbReference>
<accession>A0A240E0I7</accession>
<sequence length="265" mass="28897">MNWIKQFSLQNEVAVITGAVGGLGRELVKILYDAGANLVLADTDIASLQLFAEKIDPLGQRVLVQQCDVTNEQDILCLIQKANDHFKRIDVLVNCAGVLGPDALLFDLTVEDWDRIFAVNLKGSWLTSTHISQYMAAQHIDGRIINISSSLGLRAQLKRVAYASSKAAVEHLTRNLAMELVQYQIRVNCLAPGWMNTPMVEGILNGPDGKKWRAAIPMGRAAEPSELAGPLILLASKASSYMTGTVLRVDGGYAYCGIELPESVF</sequence>
<evidence type="ECO:0000313" key="4">
    <source>
        <dbReference type="Proteomes" id="UP000218069"/>
    </source>
</evidence>
<dbReference type="InterPro" id="IPR057326">
    <property type="entry name" value="KR_dom"/>
</dbReference>
<dbReference type="AlphaFoldDB" id="A0A240E0I7"/>
<name>A0A240E0I7_9BURK</name>
<dbReference type="SMART" id="SM00822">
    <property type="entry name" value="PKS_KR"/>
    <property type="match status" value="1"/>
</dbReference>
<protein>
    <submittedName>
        <fullName evidence="3">NAD(P)-dependent dehydrogenase, short-chain alcohol dehydrogenase family</fullName>
    </submittedName>
</protein>
<dbReference type="CDD" id="cd05233">
    <property type="entry name" value="SDR_c"/>
    <property type="match status" value="1"/>
</dbReference>
<dbReference type="PROSITE" id="PS00061">
    <property type="entry name" value="ADH_SHORT"/>
    <property type="match status" value="1"/>
</dbReference>
<dbReference type="PANTHER" id="PTHR42760">
    <property type="entry name" value="SHORT-CHAIN DEHYDROGENASES/REDUCTASES FAMILY MEMBER"/>
    <property type="match status" value="1"/>
</dbReference>
<reference evidence="4" key="1">
    <citation type="submission" date="2017-08" db="EMBL/GenBank/DDBJ databases">
        <authorList>
            <person name="Varghese N."/>
            <person name="Submissions S."/>
        </authorList>
    </citation>
    <scope>NUCLEOTIDE SEQUENCE [LARGE SCALE GENOMIC DNA]</scope>
    <source>
        <strain evidence="4">AP-Melu-1000-B4</strain>
    </source>
</reference>
<dbReference type="Proteomes" id="UP000218069">
    <property type="component" value="Unassembled WGS sequence"/>
</dbReference>
<comment type="similarity">
    <text evidence="1">Belongs to the short-chain dehydrogenases/reductases (SDR) family.</text>
</comment>
<feature type="domain" description="Ketoreductase" evidence="2">
    <location>
        <begin position="12"/>
        <end position="197"/>
    </location>
</feature>
<keyword evidence="4" id="KW-1185">Reference proteome</keyword>